<organism evidence="11 12">
    <name type="scientific">Staphylococcus lutrae</name>
    <dbReference type="NCBI Taxonomy" id="155085"/>
    <lineage>
        <taxon>Bacteria</taxon>
        <taxon>Bacillati</taxon>
        <taxon>Bacillota</taxon>
        <taxon>Bacilli</taxon>
        <taxon>Bacillales</taxon>
        <taxon>Staphylococcaceae</taxon>
        <taxon>Staphylococcus</taxon>
    </lineage>
</organism>
<feature type="compositionally biased region" description="Basic and acidic residues" evidence="6">
    <location>
        <begin position="1196"/>
        <end position="1223"/>
    </location>
</feature>
<evidence type="ECO:0000256" key="5">
    <source>
        <dbReference type="ARBA" id="ARBA00023088"/>
    </source>
</evidence>
<dbReference type="KEGG" id="slz:B5P37_05680"/>
<dbReference type="Gene3D" id="2.60.40.740">
    <property type="match status" value="1"/>
</dbReference>
<keyword evidence="2" id="KW-0134">Cell wall</keyword>
<feature type="domain" description="CNA-B" evidence="9">
    <location>
        <begin position="827"/>
        <end position="908"/>
    </location>
</feature>
<dbReference type="InterPro" id="IPR008966">
    <property type="entry name" value="Adhesion_dom_sf"/>
</dbReference>
<name>A0AAC9RTH9_9STAP</name>
<feature type="domain" description="CNA-B" evidence="9">
    <location>
        <begin position="1105"/>
        <end position="1193"/>
    </location>
</feature>
<dbReference type="NCBIfam" id="TIGR01167">
    <property type="entry name" value="LPXTG_anchor"/>
    <property type="match status" value="1"/>
</dbReference>
<feature type="domain" description="CNA-B" evidence="9">
    <location>
        <begin position="640"/>
        <end position="721"/>
    </location>
</feature>
<dbReference type="InterPro" id="IPR013783">
    <property type="entry name" value="Ig-like_fold"/>
</dbReference>
<dbReference type="Gene3D" id="2.60.40.10">
    <property type="entry name" value="Immunoglobulins"/>
    <property type="match status" value="1"/>
</dbReference>
<dbReference type="InterPro" id="IPR008456">
    <property type="entry name" value="Collagen-bd_dom"/>
</dbReference>
<dbReference type="SUPFAM" id="SSF49401">
    <property type="entry name" value="Bacterial adhesins"/>
    <property type="match status" value="2"/>
</dbReference>
<evidence type="ECO:0000313" key="11">
    <source>
        <dbReference type="EMBL" id="ARJ50844.1"/>
    </source>
</evidence>
<dbReference type="InterPro" id="IPR041033">
    <property type="entry name" value="SpaA_PFL_dom_1"/>
</dbReference>
<evidence type="ECO:0008006" key="13">
    <source>
        <dbReference type="Google" id="ProtNLM"/>
    </source>
</evidence>
<feature type="domain" description="CNA-B" evidence="9">
    <location>
        <begin position="731"/>
        <end position="818"/>
    </location>
</feature>
<dbReference type="InterPro" id="IPR011252">
    <property type="entry name" value="Fibrogen-bd_dom1"/>
</dbReference>
<evidence type="ECO:0000256" key="6">
    <source>
        <dbReference type="SAM" id="MobiDB-lite"/>
    </source>
</evidence>
<dbReference type="Pfam" id="PF17802">
    <property type="entry name" value="SpaA"/>
    <property type="match status" value="1"/>
</dbReference>
<dbReference type="Gene3D" id="2.60.40.1140">
    <property type="entry name" value="Collagen-binding surface protein Cna, B-type domain"/>
    <property type="match status" value="8"/>
</dbReference>
<comment type="subcellular location">
    <subcellularLocation>
        <location evidence="1">Secreted</location>
        <location evidence="1">Cell wall</location>
    </subcellularLocation>
</comment>
<dbReference type="CDD" id="cd00222">
    <property type="entry name" value="CollagenBindB"/>
    <property type="match status" value="8"/>
</dbReference>
<evidence type="ECO:0000259" key="8">
    <source>
        <dbReference type="Pfam" id="PF05737"/>
    </source>
</evidence>
<feature type="domain" description="Collagen binding" evidence="8">
    <location>
        <begin position="175"/>
        <end position="297"/>
    </location>
</feature>
<feature type="domain" description="CNA-B" evidence="9">
    <location>
        <begin position="1014"/>
        <end position="1095"/>
    </location>
</feature>
<evidence type="ECO:0000256" key="2">
    <source>
        <dbReference type="ARBA" id="ARBA00022512"/>
    </source>
</evidence>
<keyword evidence="7" id="KW-0812">Transmembrane</keyword>
<protein>
    <recommendedName>
        <fullName evidence="13">Cna B-type domain-containing protein</fullName>
    </recommendedName>
</protein>
<keyword evidence="7" id="KW-0472">Membrane</keyword>
<dbReference type="GO" id="GO:0005518">
    <property type="term" value="F:collagen binding"/>
    <property type="evidence" value="ECO:0007669"/>
    <property type="project" value="InterPro"/>
</dbReference>
<dbReference type="SUPFAM" id="SSF49478">
    <property type="entry name" value="Cna protein B-type domain"/>
    <property type="match status" value="9"/>
</dbReference>
<evidence type="ECO:0000256" key="1">
    <source>
        <dbReference type="ARBA" id="ARBA00004191"/>
    </source>
</evidence>
<feature type="region of interest" description="Disordered" evidence="6">
    <location>
        <begin position="1192"/>
        <end position="1239"/>
    </location>
</feature>
<proteinExistence type="predicted"/>
<sequence length="1275" mass="142570">MSKRITIFSIFLLLLNLFVPFMGNHNARAQGSDISSRNVTSLTVSPKTVNDGSNFNIRVEFDDKAGKIHNGDTINVSWPTQGEAKIEGYNRTIDLTVKGQVVGQVVITTTGATITFNEQIEKLSDVSGFAEFTVQARNLTNTMQEDDKTATITAGGRSDTVTIHKGGSGTGSVFYYKTGDMLPEDPNHVRWFLNVNTGKNYSDQNMLIKDQIQGGQTLDVDSFNITIDGAHSHYFDGPNAIKDFEKYIPGSHITVDKANNTIEVLIPQGYVSKNSYSIHYKTTITNTTQATFDNHSQAWFKEYGQPEIKGESFNYSVNNISADAGITGTVKGELKILKKDKDTKTPIENVKFKLVKKDGSVVKDNEKEITLTTNAQGIADVKGLPVGEYIVTEIEAPEPYQFDKDQQYPFELKDTDTVGHFIEIENAKKVEPTKDVTATKVWKDAETQHPTIYFKLYQKGADGSETAVESAEIQSLTSGTTAVTWKNLPERDKNGQAIEYLVHEVDSAGNNSTPAGYTKEEKGLTVTNTKKPVEKTAVTVNKAWHDAGNQDGKRSNHVMVQLYKTVNGHDEKVGAPVRLDESQGWTYTWNDLVKLDDKDQAIDYTVKEESVPEGYQSTVKKEKENTFTITNAYTPEKTKVEGVKVWDDKDNQDGKRPEKVTVNLLANGEKVKSTEVNAQSNWQYAFEDLPKYADGKAITYTVTEDHVDNYSTTIEGTTITNHYTPGETTATVTKHWEDDNDQDGKRPGSIEAELYADGQPTGQKVTLNESNNWTHTWTKLAEKSQGKTVQYTVKELTQVTGYQTTEDQRDIGNLIITNAYTPEKTKIEGVKVWDDKDNQDGKRPEKVTVNLLANGEKVKSTEVNTKTSWKYAFEDLPKYADGKAITYTVTEDHVEDYSTTIEGTTITNHYTPGETTATVTKYWEDDNDQDGKRPGSIEVELYADGQATGQKATLNESNNWTHTWTKLAEKSQGETIHYTVKELTQVAGYQTIEDQRDIGNLIITNAYTPEKTKVEGVKVWDDKDNQDGKRPEKVTVNLLANGEKVKSTEVNAQSNWQYAFEDLPKYADGKAITYTVTEDHVDNYSTTIEGTTITNHYTPGETTATVTKHWEDDNDQDGKRPGSIEAELYADGQPTGQKATLNESNNWTHTWTKLAEKSQGKAVQYTVKELGDLEGYRVSMNIEDYGNMIITNTRTEVPKPDEPKTPDQPKPNKPEFPEPEKPTPNHPAPKQPEKPSMIGFLPETGQMILQSWVTWVFITFLFISGMILIIKRKKR</sequence>
<evidence type="ECO:0000256" key="3">
    <source>
        <dbReference type="ARBA" id="ARBA00022525"/>
    </source>
</evidence>
<gene>
    <name evidence="11" type="ORF">B5P37_05680</name>
</gene>
<dbReference type="AlphaFoldDB" id="A0AAC9RTH9"/>
<evidence type="ECO:0000256" key="7">
    <source>
        <dbReference type="SAM" id="Phobius"/>
    </source>
</evidence>
<evidence type="ECO:0000259" key="9">
    <source>
        <dbReference type="Pfam" id="PF05738"/>
    </source>
</evidence>
<evidence type="ECO:0000256" key="4">
    <source>
        <dbReference type="ARBA" id="ARBA00022729"/>
    </source>
</evidence>
<dbReference type="Gene3D" id="2.60.40.1280">
    <property type="match status" value="1"/>
</dbReference>
<keyword evidence="5" id="KW-0572">Peptidoglycan-anchor</keyword>
<keyword evidence="7" id="KW-1133">Transmembrane helix</keyword>
<feature type="domain" description="CNA-B" evidence="9">
    <location>
        <begin position="538"/>
        <end position="631"/>
    </location>
</feature>
<feature type="domain" description="CNA-B" evidence="9">
    <location>
        <begin position="918"/>
        <end position="1005"/>
    </location>
</feature>
<reference evidence="11 12" key="1">
    <citation type="submission" date="2017-04" db="EMBL/GenBank/DDBJ databases">
        <authorList>
            <person name="Veseli I.A."/>
            <person name="Tang C."/>
            <person name="Pombert J.-F."/>
        </authorList>
    </citation>
    <scope>NUCLEOTIDE SEQUENCE [LARGE SCALE GENOMIC DNA]</scope>
    <source>
        <strain evidence="11 12">ATCC 700373</strain>
    </source>
</reference>
<dbReference type="EMBL" id="CP020773">
    <property type="protein sequence ID" value="ARJ50844.1"/>
    <property type="molecule type" value="Genomic_DNA"/>
</dbReference>
<dbReference type="Pfam" id="PF05737">
    <property type="entry name" value="Collagen_bind"/>
    <property type="match status" value="1"/>
</dbReference>
<accession>A0AAC9RTH9</accession>
<dbReference type="Proteomes" id="UP000242864">
    <property type="component" value="Chromosome"/>
</dbReference>
<feature type="domain" description="CNA-B" evidence="9">
    <location>
        <begin position="436"/>
        <end position="529"/>
    </location>
</feature>
<feature type="transmembrane region" description="Helical" evidence="7">
    <location>
        <begin position="1252"/>
        <end position="1270"/>
    </location>
</feature>
<dbReference type="GO" id="GO:0007155">
    <property type="term" value="P:cell adhesion"/>
    <property type="evidence" value="ECO:0007669"/>
    <property type="project" value="InterPro"/>
</dbReference>
<evidence type="ECO:0000313" key="12">
    <source>
        <dbReference type="Proteomes" id="UP000242864"/>
    </source>
</evidence>
<dbReference type="Pfam" id="PF05738">
    <property type="entry name" value="Cna_B"/>
    <property type="match status" value="8"/>
</dbReference>
<dbReference type="InterPro" id="IPR008454">
    <property type="entry name" value="Collagen-bd_Cna-like_B-typ_dom"/>
</dbReference>
<feature type="domain" description="SpaA-like prealbumin fold" evidence="10">
    <location>
        <begin position="332"/>
        <end position="417"/>
    </location>
</feature>
<keyword evidence="3" id="KW-0964">Secreted</keyword>
<evidence type="ECO:0000259" key="10">
    <source>
        <dbReference type="Pfam" id="PF17802"/>
    </source>
</evidence>
<keyword evidence="4" id="KW-0732">Signal</keyword>
<keyword evidence="12" id="KW-1185">Reference proteome</keyword>